<dbReference type="PANTHER" id="PTHR23416">
    <property type="entry name" value="SIALIC ACID SYNTHASE-RELATED"/>
    <property type="match status" value="1"/>
</dbReference>
<dbReference type="OrthoDB" id="9815592at2"/>
<dbReference type="InterPro" id="IPR001451">
    <property type="entry name" value="Hexapep"/>
</dbReference>
<name>A0A2J8I4N4_VIBDI</name>
<evidence type="ECO:0008006" key="3">
    <source>
        <dbReference type="Google" id="ProtNLM"/>
    </source>
</evidence>
<gene>
    <name evidence="1" type="ORF">C1N32_08900</name>
</gene>
<dbReference type="InterPro" id="IPR011004">
    <property type="entry name" value="Trimer_LpxA-like_sf"/>
</dbReference>
<reference evidence="1 2" key="1">
    <citation type="submission" date="2018-01" db="EMBL/GenBank/DDBJ databases">
        <title>Draft genome sequences of six Vibrio diazotrophicus strains isolated from deep-sea sediments of the Baltic Sea.</title>
        <authorList>
            <person name="Castillo D."/>
            <person name="Vandieken V."/>
            <person name="Chiang O."/>
            <person name="Middelboe M."/>
        </authorList>
    </citation>
    <scope>NUCLEOTIDE SEQUENCE [LARGE SCALE GENOMIC DNA]</scope>
    <source>
        <strain evidence="1 2">60.27F</strain>
    </source>
</reference>
<organism evidence="1 2">
    <name type="scientific">Vibrio diazotrophicus</name>
    <dbReference type="NCBI Taxonomy" id="685"/>
    <lineage>
        <taxon>Bacteria</taxon>
        <taxon>Pseudomonadati</taxon>
        <taxon>Pseudomonadota</taxon>
        <taxon>Gammaproteobacteria</taxon>
        <taxon>Vibrionales</taxon>
        <taxon>Vibrionaceae</taxon>
        <taxon>Vibrio</taxon>
    </lineage>
</organism>
<dbReference type="SUPFAM" id="SSF51161">
    <property type="entry name" value="Trimeric LpxA-like enzymes"/>
    <property type="match status" value="1"/>
</dbReference>
<dbReference type="CDD" id="cd03349">
    <property type="entry name" value="LbH_XAT"/>
    <property type="match status" value="1"/>
</dbReference>
<evidence type="ECO:0000313" key="1">
    <source>
        <dbReference type="EMBL" id="PNI05485.1"/>
    </source>
</evidence>
<protein>
    <recommendedName>
        <fullName evidence="3">Transferase family hexapeptide repeat protein</fullName>
    </recommendedName>
</protein>
<evidence type="ECO:0000313" key="2">
    <source>
        <dbReference type="Proteomes" id="UP000236449"/>
    </source>
</evidence>
<dbReference type="EMBL" id="POSK01000004">
    <property type="protein sequence ID" value="PNI05485.1"/>
    <property type="molecule type" value="Genomic_DNA"/>
</dbReference>
<dbReference type="AlphaFoldDB" id="A0A2J8I4N4"/>
<dbReference type="Pfam" id="PF00132">
    <property type="entry name" value="Hexapep"/>
    <property type="match status" value="1"/>
</dbReference>
<accession>A0A2J8I4N4</accession>
<sequence length="181" mass="20378">MGSFSYSNSALDLHATVGRYTSIASNVRLMSIGHPLDRFTTSNISYCHPRYLKHSTYRFSPFEEPEGITIGNDVWIGNDVLFKKGVTIGDGAVVAANSVVTKDVPPYAVVGGVPAKILKYRFSESIRQKLLELEWWKYDFRDFIGQKNLEVDLDITAFVPVLEEMIKGNEIKPYKPQPICI</sequence>
<comment type="caution">
    <text evidence="1">The sequence shown here is derived from an EMBL/GenBank/DDBJ whole genome shotgun (WGS) entry which is preliminary data.</text>
</comment>
<dbReference type="Gene3D" id="2.160.10.10">
    <property type="entry name" value="Hexapeptide repeat proteins"/>
    <property type="match status" value="1"/>
</dbReference>
<dbReference type="Proteomes" id="UP000236449">
    <property type="component" value="Unassembled WGS sequence"/>
</dbReference>
<proteinExistence type="predicted"/>
<dbReference type="InterPro" id="IPR051159">
    <property type="entry name" value="Hexapeptide_acetyltransf"/>
</dbReference>